<dbReference type="PROSITE" id="PS51012">
    <property type="entry name" value="ABC_TM2"/>
    <property type="match status" value="1"/>
</dbReference>
<feature type="transmembrane region" description="Helical" evidence="11">
    <location>
        <begin position="184"/>
        <end position="200"/>
    </location>
</feature>
<keyword evidence="6 11" id="KW-0812">Transmembrane</keyword>
<gene>
    <name evidence="13" type="ORF">PXX05_13130</name>
</gene>
<evidence type="ECO:0000256" key="7">
    <source>
        <dbReference type="ARBA" id="ARBA00022903"/>
    </source>
</evidence>
<evidence type="ECO:0000256" key="11">
    <source>
        <dbReference type="RuleBase" id="RU361157"/>
    </source>
</evidence>
<dbReference type="InterPro" id="IPR047817">
    <property type="entry name" value="ABC2_TM_bact-type"/>
</dbReference>
<evidence type="ECO:0000313" key="14">
    <source>
        <dbReference type="Proteomes" id="UP001222087"/>
    </source>
</evidence>
<keyword evidence="4 11" id="KW-1003">Cell membrane</keyword>
<dbReference type="PANTHER" id="PTHR30413">
    <property type="entry name" value="INNER MEMBRANE TRANSPORT PERMEASE"/>
    <property type="match status" value="1"/>
</dbReference>
<dbReference type="Proteomes" id="UP001222087">
    <property type="component" value="Chromosome"/>
</dbReference>
<reference evidence="13 14" key="1">
    <citation type="submission" date="2023-02" db="EMBL/GenBank/DDBJ databases">
        <title>Genome Sequence of L. cardiaca H63T.</title>
        <authorList>
            <person name="Lopez A.E."/>
            <person name="Cianciotto N.P."/>
        </authorList>
    </citation>
    <scope>NUCLEOTIDE SEQUENCE [LARGE SCALE GENOMIC DNA]</scope>
    <source>
        <strain evidence="13 14">H63</strain>
    </source>
</reference>
<feature type="transmembrane region" description="Helical" evidence="11">
    <location>
        <begin position="148"/>
        <end position="178"/>
    </location>
</feature>
<keyword evidence="7" id="KW-0972">Capsule biogenesis/degradation</keyword>
<feature type="transmembrane region" description="Helical" evidence="11">
    <location>
        <begin position="39"/>
        <end position="61"/>
    </location>
</feature>
<protein>
    <recommendedName>
        <fullName evidence="11">Transport permease protein</fullName>
    </recommendedName>
</protein>
<feature type="transmembrane region" description="Helical" evidence="11">
    <location>
        <begin position="240"/>
        <end position="258"/>
    </location>
</feature>
<dbReference type="RefSeq" id="WP_275088643.1">
    <property type="nucleotide sequence ID" value="NZ_CP119078.1"/>
</dbReference>
<dbReference type="InterPro" id="IPR000412">
    <property type="entry name" value="ABC_2_transport"/>
</dbReference>
<evidence type="ECO:0000256" key="1">
    <source>
        <dbReference type="ARBA" id="ARBA00004651"/>
    </source>
</evidence>
<keyword evidence="3 11" id="KW-0813">Transport</keyword>
<name>A0ABY8AQ88_9GAMM</name>
<comment type="similarity">
    <text evidence="2 11">Belongs to the ABC-2 integral membrane protein family.</text>
</comment>
<evidence type="ECO:0000256" key="3">
    <source>
        <dbReference type="ARBA" id="ARBA00022448"/>
    </source>
</evidence>
<evidence type="ECO:0000313" key="13">
    <source>
        <dbReference type="EMBL" id="WED42827.1"/>
    </source>
</evidence>
<accession>A0ABY8AQ88</accession>
<evidence type="ECO:0000256" key="5">
    <source>
        <dbReference type="ARBA" id="ARBA00022597"/>
    </source>
</evidence>
<dbReference type="Pfam" id="PF01061">
    <property type="entry name" value="ABC2_membrane"/>
    <property type="match status" value="1"/>
</dbReference>
<evidence type="ECO:0000256" key="8">
    <source>
        <dbReference type="ARBA" id="ARBA00022989"/>
    </source>
</evidence>
<evidence type="ECO:0000259" key="12">
    <source>
        <dbReference type="PROSITE" id="PS51012"/>
    </source>
</evidence>
<evidence type="ECO:0000256" key="2">
    <source>
        <dbReference type="ARBA" id="ARBA00007783"/>
    </source>
</evidence>
<keyword evidence="8 11" id="KW-1133">Transmembrane helix</keyword>
<keyword evidence="5" id="KW-0762">Sugar transport</keyword>
<evidence type="ECO:0000256" key="9">
    <source>
        <dbReference type="ARBA" id="ARBA00023047"/>
    </source>
</evidence>
<feature type="domain" description="ABC transmembrane type-2" evidence="12">
    <location>
        <begin position="37"/>
        <end position="261"/>
    </location>
</feature>
<evidence type="ECO:0000256" key="6">
    <source>
        <dbReference type="ARBA" id="ARBA00022692"/>
    </source>
</evidence>
<evidence type="ECO:0000256" key="10">
    <source>
        <dbReference type="ARBA" id="ARBA00023136"/>
    </source>
</evidence>
<sequence>MPNTHPKEIFASLWRHRDLTYQLIKRDILNKYRGSFMGLLWVILSPLLMLGLYTFTFGIILRARWPGVTDSLMYALLVYVGLSIFNFFSECLNRAPNLIVSNPNLVKKIIFPLEIYPWVIIGSAGFFAIINSLILCFFCFLKLGTIHFGILLLPLLYLPLIFLTLGLCWFLCSAGVYFRDISHMMGFILQIIMYLSPIFYSTLNLPPALQKFLFISPLTYIIEQARGIIIFGNAFNWSSFIVYCCIGLGFAVLGFVWFQKTRDGFADVL</sequence>
<dbReference type="PRINTS" id="PR00164">
    <property type="entry name" value="ABC2TRNSPORT"/>
</dbReference>
<comment type="subcellular location">
    <subcellularLocation>
        <location evidence="11">Cell inner membrane</location>
        <topology evidence="11">Multi-pass membrane protein</topology>
    </subcellularLocation>
    <subcellularLocation>
        <location evidence="1">Cell membrane</location>
        <topology evidence="1">Multi-pass membrane protein</topology>
    </subcellularLocation>
</comment>
<dbReference type="PANTHER" id="PTHR30413:SF10">
    <property type="entry name" value="CAPSULE POLYSACCHARIDE EXPORT INNER-MEMBRANE PROTEIN CTRC"/>
    <property type="match status" value="1"/>
</dbReference>
<feature type="transmembrane region" description="Helical" evidence="11">
    <location>
        <begin position="73"/>
        <end position="95"/>
    </location>
</feature>
<feature type="transmembrane region" description="Helical" evidence="11">
    <location>
        <begin position="115"/>
        <end position="141"/>
    </location>
</feature>
<keyword evidence="9" id="KW-0625">Polysaccharide transport</keyword>
<organism evidence="13 14">
    <name type="scientific">Legionella cardiaca</name>
    <dbReference type="NCBI Taxonomy" id="1071983"/>
    <lineage>
        <taxon>Bacteria</taxon>
        <taxon>Pseudomonadati</taxon>
        <taxon>Pseudomonadota</taxon>
        <taxon>Gammaproteobacteria</taxon>
        <taxon>Legionellales</taxon>
        <taxon>Legionellaceae</taxon>
        <taxon>Legionella</taxon>
    </lineage>
</organism>
<keyword evidence="14" id="KW-1185">Reference proteome</keyword>
<evidence type="ECO:0000256" key="4">
    <source>
        <dbReference type="ARBA" id="ARBA00022475"/>
    </source>
</evidence>
<dbReference type="InterPro" id="IPR013525">
    <property type="entry name" value="ABC2_TM"/>
</dbReference>
<dbReference type="EMBL" id="CP119078">
    <property type="protein sequence ID" value="WED42827.1"/>
    <property type="molecule type" value="Genomic_DNA"/>
</dbReference>
<keyword evidence="10 11" id="KW-0472">Membrane</keyword>
<proteinExistence type="inferred from homology"/>